<sequence length="181" mass="20443">MNRAFSRELLGLILNIVFRGDYLYAESKAEVSALIAHVMGNLRGERTDLDWISAGDDAVFSWANARHTNDTFDWWPDNYLHVAANPSNGYGGLIWYVSAERAGRVQDGISDHTWVSDNPNPPEFDPRVVRDPSFPRFHDPRSAIPVSLVREAVEEFCRVGTGDRPTCVKWVRSDTHGARLE</sequence>
<evidence type="ECO:0000313" key="2">
    <source>
        <dbReference type="Proteomes" id="UP001550739"/>
    </source>
</evidence>
<dbReference type="InterPro" id="IPR025680">
    <property type="entry name" value="DddI"/>
</dbReference>
<proteinExistence type="predicted"/>
<name>A0ABV2ZJJ2_9ACTN</name>
<evidence type="ECO:0000313" key="1">
    <source>
        <dbReference type="EMBL" id="MEU3782729.1"/>
    </source>
</evidence>
<organism evidence="1 2">
    <name type="scientific">Streptomyces sp. 900129855</name>
    <dbReference type="NCBI Taxonomy" id="3155129"/>
    <lineage>
        <taxon>Bacteria</taxon>
        <taxon>Bacillati</taxon>
        <taxon>Actinomycetota</taxon>
        <taxon>Actinomycetes</taxon>
        <taxon>Kitasatosporales</taxon>
        <taxon>Streptomycetaceae</taxon>
        <taxon>Streptomyces</taxon>
    </lineage>
</organism>
<accession>A0ABV2ZJJ2</accession>
<keyword evidence="2" id="KW-1185">Reference proteome</keyword>
<comment type="caution">
    <text evidence="1">The sequence shown here is derived from an EMBL/GenBank/DDBJ whole genome shotgun (WGS) entry which is preliminary data.</text>
</comment>
<protein>
    <submittedName>
        <fullName evidence="1">Imm1 family immunity protein</fullName>
    </submittedName>
</protein>
<dbReference type="RefSeq" id="WP_334580197.1">
    <property type="nucleotide sequence ID" value="NZ_JBEZVE010000009.1"/>
</dbReference>
<dbReference type="Pfam" id="PF14430">
    <property type="entry name" value="Imm1"/>
    <property type="match status" value="1"/>
</dbReference>
<reference evidence="1 2" key="1">
    <citation type="submission" date="2024-06" db="EMBL/GenBank/DDBJ databases">
        <title>The Natural Products Discovery Center: Release of the First 8490 Sequenced Strains for Exploring Actinobacteria Biosynthetic Diversity.</title>
        <authorList>
            <person name="Kalkreuter E."/>
            <person name="Kautsar S.A."/>
            <person name="Yang D."/>
            <person name="Bader C.D."/>
            <person name="Teijaro C.N."/>
            <person name="Fluegel L."/>
            <person name="Davis C.M."/>
            <person name="Simpson J.R."/>
            <person name="Lauterbach L."/>
            <person name="Steele A.D."/>
            <person name="Gui C."/>
            <person name="Meng S."/>
            <person name="Li G."/>
            <person name="Viehrig K."/>
            <person name="Ye F."/>
            <person name="Su P."/>
            <person name="Kiefer A.F."/>
            <person name="Nichols A."/>
            <person name="Cepeda A.J."/>
            <person name="Yan W."/>
            <person name="Fan B."/>
            <person name="Jiang Y."/>
            <person name="Adhikari A."/>
            <person name="Zheng C.-J."/>
            <person name="Schuster L."/>
            <person name="Cowan T.M."/>
            <person name="Smanski M.J."/>
            <person name="Chevrette M.G."/>
            <person name="De Carvalho L.P.S."/>
            <person name="Shen B."/>
        </authorList>
    </citation>
    <scope>NUCLEOTIDE SEQUENCE [LARGE SCALE GENOMIC DNA]</scope>
    <source>
        <strain evidence="1 2">NPDC033843</strain>
    </source>
</reference>
<dbReference type="EMBL" id="JBEZVE010000009">
    <property type="protein sequence ID" value="MEU3782729.1"/>
    <property type="molecule type" value="Genomic_DNA"/>
</dbReference>
<gene>
    <name evidence="1" type="ORF">AB0E89_19520</name>
</gene>
<dbReference type="Proteomes" id="UP001550739">
    <property type="component" value="Unassembled WGS sequence"/>
</dbReference>